<evidence type="ECO:0000313" key="2">
    <source>
        <dbReference type="EMBL" id="XAO76299.1"/>
    </source>
</evidence>
<evidence type="ECO:0000256" key="1">
    <source>
        <dbReference type="SAM" id="MobiDB-lite"/>
    </source>
</evidence>
<protein>
    <submittedName>
        <fullName evidence="2">Uncharacterized protein</fullName>
    </submittedName>
</protein>
<feature type="region of interest" description="Disordered" evidence="1">
    <location>
        <begin position="71"/>
        <end position="100"/>
    </location>
</feature>
<accession>A0AAU6WV03</accession>
<dbReference type="AlphaFoldDB" id="A0AAU6WV03"/>
<dbReference type="RefSeq" id="WP_345767687.1">
    <property type="nucleotide sequence ID" value="NZ_CP154834.1"/>
</dbReference>
<sequence length="100" mass="10994">MEYAVVRNTAERWINKPAGGTNKDLTCLNFDLIINYKTLKMKKQLKSLQGKKLNSNDMISVKGGKKALEPTKTMVLTNSNGHTSDDGSTDDSDWASGSDL</sequence>
<proteinExistence type="predicted"/>
<dbReference type="EMBL" id="CP154834">
    <property type="protein sequence ID" value="XAO76299.1"/>
    <property type="molecule type" value="Genomic_DNA"/>
</dbReference>
<name>A0AAU6WV03_9FLAO</name>
<organism evidence="2 3">
    <name type="scientific">Chryseobacterium endophyticum</name>
    <dbReference type="NCBI Taxonomy" id="1854762"/>
    <lineage>
        <taxon>Bacteria</taxon>
        <taxon>Pseudomonadati</taxon>
        <taxon>Bacteroidota</taxon>
        <taxon>Flavobacteriia</taxon>
        <taxon>Flavobacteriales</taxon>
        <taxon>Weeksellaceae</taxon>
        <taxon>Chryseobacterium group</taxon>
        <taxon>Chryseobacterium</taxon>
    </lineage>
</organism>
<dbReference type="Proteomes" id="UP001463665">
    <property type="component" value="Chromosome"/>
</dbReference>
<gene>
    <name evidence="2" type="ORF">AAFP95_11325</name>
</gene>
<reference evidence="2 3" key="1">
    <citation type="submission" date="2024-04" db="EMBL/GenBank/DDBJ databases">
        <title>Genome sequencing and assembly of rice foliar adapted Chryseobacterium endophyticum OsEnb-ALM-A6.</title>
        <authorList>
            <person name="Kumar S."/>
            <person name="Javed M."/>
            <person name="Chouhan V."/>
            <person name="Charishma K."/>
            <person name="Patel A."/>
            <person name="Kumar M."/>
            <person name="Sahu K.P."/>
            <person name="Kumar A."/>
        </authorList>
    </citation>
    <scope>NUCLEOTIDE SEQUENCE [LARGE SCALE GENOMIC DNA]</scope>
    <source>
        <strain evidence="2 3">OsEnb-ALM-A6</strain>
    </source>
</reference>
<keyword evidence="3" id="KW-1185">Reference proteome</keyword>
<evidence type="ECO:0000313" key="3">
    <source>
        <dbReference type="Proteomes" id="UP001463665"/>
    </source>
</evidence>